<comment type="caution">
    <text evidence="2">The sequence shown here is derived from an EMBL/GenBank/DDBJ whole genome shotgun (WGS) entry which is preliminary data.</text>
</comment>
<protein>
    <submittedName>
        <fullName evidence="2">Uncharacterized protein</fullName>
    </submittedName>
</protein>
<feature type="region of interest" description="Disordered" evidence="1">
    <location>
        <begin position="162"/>
        <end position="268"/>
    </location>
</feature>
<name>A0AAV7MYN7_PLEWA</name>
<evidence type="ECO:0000313" key="2">
    <source>
        <dbReference type="EMBL" id="KAJ1108861.1"/>
    </source>
</evidence>
<feature type="compositionally biased region" description="Low complexity" evidence="1">
    <location>
        <begin position="249"/>
        <end position="268"/>
    </location>
</feature>
<evidence type="ECO:0000256" key="1">
    <source>
        <dbReference type="SAM" id="MobiDB-lite"/>
    </source>
</evidence>
<proteinExistence type="predicted"/>
<dbReference type="EMBL" id="JANPWB010000013">
    <property type="protein sequence ID" value="KAJ1108861.1"/>
    <property type="molecule type" value="Genomic_DNA"/>
</dbReference>
<evidence type="ECO:0000313" key="3">
    <source>
        <dbReference type="Proteomes" id="UP001066276"/>
    </source>
</evidence>
<accession>A0AAV7MYN7</accession>
<organism evidence="2 3">
    <name type="scientific">Pleurodeles waltl</name>
    <name type="common">Iberian ribbed newt</name>
    <dbReference type="NCBI Taxonomy" id="8319"/>
    <lineage>
        <taxon>Eukaryota</taxon>
        <taxon>Metazoa</taxon>
        <taxon>Chordata</taxon>
        <taxon>Craniata</taxon>
        <taxon>Vertebrata</taxon>
        <taxon>Euteleostomi</taxon>
        <taxon>Amphibia</taxon>
        <taxon>Batrachia</taxon>
        <taxon>Caudata</taxon>
        <taxon>Salamandroidea</taxon>
        <taxon>Salamandridae</taxon>
        <taxon>Pleurodelinae</taxon>
        <taxon>Pleurodeles</taxon>
    </lineage>
</organism>
<sequence>MSVTGRTVGLISFPVSISLQVSTHQKKGIRHAIAKDVRTLGFYGRQSTHCQKQWENLRRWAQKTAEVQLGMASQRGRGARRTLTPLMAHILAVAYPELDVRLGASQQPQGGLFPVCVVHANGGVVAAIDQVYPLSLPSPFCFVTLSLWALASSGRRAEALAMEGAASHRAQEAESTDGEGTSGTEGEGSTTAEIGRDSLDTDSSSDGISLVVADTSAPTPATGTSANPRASTALPAAPNRVSHAHSPRRAASPSPQAPQALPQSALLP</sequence>
<dbReference type="AlphaFoldDB" id="A0AAV7MYN7"/>
<reference evidence="2" key="1">
    <citation type="journal article" date="2022" name="bioRxiv">
        <title>Sequencing and chromosome-scale assembly of the giantPleurodeles waltlgenome.</title>
        <authorList>
            <person name="Brown T."/>
            <person name="Elewa A."/>
            <person name="Iarovenko S."/>
            <person name="Subramanian E."/>
            <person name="Araus A.J."/>
            <person name="Petzold A."/>
            <person name="Susuki M."/>
            <person name="Suzuki K.-i.T."/>
            <person name="Hayashi T."/>
            <person name="Toyoda A."/>
            <person name="Oliveira C."/>
            <person name="Osipova E."/>
            <person name="Leigh N.D."/>
            <person name="Simon A."/>
            <person name="Yun M.H."/>
        </authorList>
    </citation>
    <scope>NUCLEOTIDE SEQUENCE</scope>
    <source>
        <strain evidence="2">20211129_DDA</strain>
        <tissue evidence="2">Liver</tissue>
    </source>
</reference>
<feature type="compositionally biased region" description="Low complexity" evidence="1">
    <location>
        <begin position="213"/>
        <end position="226"/>
    </location>
</feature>
<gene>
    <name evidence="2" type="ORF">NDU88_006231</name>
</gene>
<keyword evidence="3" id="KW-1185">Reference proteome</keyword>
<dbReference type="Proteomes" id="UP001066276">
    <property type="component" value="Chromosome 9"/>
</dbReference>